<dbReference type="EC" id="2.7.13.3" evidence="3"/>
<keyword evidence="7" id="KW-0812">Transmembrane</keyword>
<keyword evidence="8" id="KW-0547">Nucleotide-binding</keyword>
<dbReference type="InterPro" id="IPR001789">
    <property type="entry name" value="Sig_transdc_resp-reg_receiver"/>
</dbReference>
<dbReference type="CDD" id="cd00156">
    <property type="entry name" value="REC"/>
    <property type="match status" value="1"/>
</dbReference>
<dbReference type="GO" id="GO:0000155">
    <property type="term" value="F:phosphorelay sensor kinase activity"/>
    <property type="evidence" value="ECO:0007669"/>
    <property type="project" value="InterPro"/>
</dbReference>
<evidence type="ECO:0000256" key="8">
    <source>
        <dbReference type="ARBA" id="ARBA00022741"/>
    </source>
</evidence>
<dbReference type="InterPro" id="IPR003594">
    <property type="entry name" value="HATPase_dom"/>
</dbReference>
<dbReference type="InterPro" id="IPR036097">
    <property type="entry name" value="HisK_dim/P_sf"/>
</dbReference>
<keyword evidence="13" id="KW-0472">Membrane</keyword>
<evidence type="ECO:0000256" key="5">
    <source>
        <dbReference type="ARBA" id="ARBA00022553"/>
    </source>
</evidence>
<dbReference type="RefSeq" id="WP_160688239.1">
    <property type="nucleotide sequence ID" value="NZ_CP047897.1"/>
</dbReference>
<dbReference type="Pfam" id="PF00072">
    <property type="entry name" value="Response_reg"/>
    <property type="match status" value="2"/>
</dbReference>
<keyword evidence="9" id="KW-0418">Kinase</keyword>
<evidence type="ECO:0000256" key="16">
    <source>
        <dbReference type="PROSITE-ProRule" id="PRU00110"/>
    </source>
</evidence>
<evidence type="ECO:0000256" key="9">
    <source>
        <dbReference type="ARBA" id="ARBA00022777"/>
    </source>
</evidence>
<keyword evidence="11" id="KW-1133">Transmembrane helix</keyword>
<comment type="subunit">
    <text evidence="14">At low DSF concentrations, interacts with RpfF.</text>
</comment>
<reference evidence="22 23" key="1">
    <citation type="submission" date="2020-01" db="EMBL/GenBank/DDBJ databases">
        <authorList>
            <person name="Kim M."/>
        </authorList>
    </citation>
    <scope>NUCLEOTIDE SEQUENCE [LARGE SCALE GENOMIC DNA]</scope>
    <source>
        <strain evidence="22 23">BT10</strain>
    </source>
</reference>
<evidence type="ECO:0000313" key="23">
    <source>
        <dbReference type="Proteomes" id="UP000464214"/>
    </source>
</evidence>
<accession>A0A6P1NVX6</accession>
<dbReference type="InterPro" id="IPR004358">
    <property type="entry name" value="Sig_transdc_His_kin-like_C"/>
</dbReference>
<sequence length="799" mass="89230">MEPIVRLLVVDDDEVDRMIIKRSLRTAKVEAEVYNAAMGSEALQALAQNQFDFIFIDFMLPDMNGLELLQKIRERGITTPVQIVTSQGDERIAVEAMKTGASDYLPKTLLTPEGISQSIRNAVRLHRIEEERLRTEQQLRHTQEQLEIVISGAPIVLWAIDAAGIYTMCRGNGLSLIGLQTDELVGASAFEVFKDFSNVIVCMRRALSGNSAKCTIKMQEVWFDCLFLPIQDQNYITGVIGVCYDITERIAIEEELKNAKDAALGVARVKEQFLANMSHEIRTPMNGILGLAEVLWKTELDEEQREYLKAIQTSANNLMVIINDLLDFSKIEAGKITLESIPFDLKHLVKQLLTILEIRAKERNNTLKFLLDSDIPEFVQGDPVRLSQILNNLIGNALKFTENGKVKLGIEVVAQEAERVFLEFTVTDTGIGIEEEKLTSIFEKFTQGSNDTTRRFGGTGLGLSIAKELVEVQGGKMTVESRLGQGSTFRFLLPFLKTDQQPQTESVQPKEALLNIESLRGAHVLLAEDNPINQLLVKKILAEEQITCQVANNGKEAIELLATQDFDLVLMDMQMPEMDGYEAMQYIRHRMGTKSSIPIIALTAHATQSEATKCIMCGANSFISKPFRAQTLWYEMASVLGGKIKANHFGADAEATSDFNSSNKPAEIQPKEALEKEPLDLSYLREFADGNESFMLEIIEIFLSQTPDQLQELNEAVAVSDWGTVQGLSHKMKSSLALIGVENVQLLNAQIEHAALHRIHTEQILPLSEELSALVNNLICQLRIVEQSLLHSIQENQNQ</sequence>
<dbReference type="Gene3D" id="1.20.120.160">
    <property type="entry name" value="HPT domain"/>
    <property type="match status" value="1"/>
</dbReference>
<dbReference type="InterPro" id="IPR011006">
    <property type="entry name" value="CheY-like_superfamily"/>
</dbReference>
<feature type="domain" description="Response regulatory" evidence="19">
    <location>
        <begin position="6"/>
        <end position="122"/>
    </location>
</feature>
<evidence type="ECO:0000256" key="14">
    <source>
        <dbReference type="ARBA" id="ARBA00064003"/>
    </source>
</evidence>
<gene>
    <name evidence="22" type="ORF">GU926_01165</name>
</gene>
<evidence type="ECO:0000256" key="4">
    <source>
        <dbReference type="ARBA" id="ARBA00022475"/>
    </source>
</evidence>
<evidence type="ECO:0000256" key="2">
    <source>
        <dbReference type="ARBA" id="ARBA00004651"/>
    </source>
</evidence>
<dbReference type="Pfam" id="PF02518">
    <property type="entry name" value="HATPase_c"/>
    <property type="match status" value="1"/>
</dbReference>
<dbReference type="PROSITE" id="PS50112">
    <property type="entry name" value="PAS"/>
    <property type="match status" value="1"/>
</dbReference>
<dbReference type="SUPFAM" id="SSF52172">
    <property type="entry name" value="CheY-like"/>
    <property type="match status" value="2"/>
</dbReference>
<comment type="catalytic activity">
    <reaction evidence="1">
        <text>ATP + protein L-histidine = ADP + protein N-phospho-L-histidine.</text>
        <dbReference type="EC" id="2.7.13.3"/>
    </reaction>
</comment>
<dbReference type="InterPro" id="IPR005467">
    <property type="entry name" value="His_kinase_dom"/>
</dbReference>
<feature type="modified residue" description="4-aspartylphosphate" evidence="17">
    <location>
        <position position="57"/>
    </location>
</feature>
<evidence type="ECO:0000256" key="15">
    <source>
        <dbReference type="ARBA" id="ARBA00068150"/>
    </source>
</evidence>
<dbReference type="AlphaFoldDB" id="A0A6P1NVX6"/>
<dbReference type="InterPro" id="IPR008207">
    <property type="entry name" value="Sig_transdc_His_kin_Hpt_dom"/>
</dbReference>
<dbReference type="SUPFAM" id="SSF47226">
    <property type="entry name" value="Histidine-containing phosphotransfer domain, HPT domain"/>
    <property type="match status" value="1"/>
</dbReference>
<evidence type="ECO:0000313" key="22">
    <source>
        <dbReference type="EMBL" id="QHL86128.1"/>
    </source>
</evidence>
<feature type="domain" description="HPt" evidence="21">
    <location>
        <begin position="691"/>
        <end position="792"/>
    </location>
</feature>
<feature type="domain" description="Response regulatory" evidence="19">
    <location>
        <begin position="523"/>
        <end position="640"/>
    </location>
</feature>
<dbReference type="PRINTS" id="PR00344">
    <property type="entry name" value="BCTRLSENSOR"/>
</dbReference>
<evidence type="ECO:0000256" key="13">
    <source>
        <dbReference type="ARBA" id="ARBA00023136"/>
    </source>
</evidence>
<dbReference type="CDD" id="cd00082">
    <property type="entry name" value="HisKA"/>
    <property type="match status" value="1"/>
</dbReference>
<evidence type="ECO:0000256" key="10">
    <source>
        <dbReference type="ARBA" id="ARBA00022840"/>
    </source>
</evidence>
<dbReference type="SUPFAM" id="SSF55785">
    <property type="entry name" value="PYP-like sensor domain (PAS domain)"/>
    <property type="match status" value="1"/>
</dbReference>
<dbReference type="SMART" id="SM00448">
    <property type="entry name" value="REC"/>
    <property type="match status" value="2"/>
</dbReference>
<dbReference type="InterPro" id="IPR036641">
    <property type="entry name" value="HPT_dom_sf"/>
</dbReference>
<dbReference type="InterPro" id="IPR000014">
    <property type="entry name" value="PAS"/>
</dbReference>
<dbReference type="EMBL" id="CP047897">
    <property type="protein sequence ID" value="QHL86128.1"/>
    <property type="molecule type" value="Genomic_DNA"/>
</dbReference>
<dbReference type="InterPro" id="IPR003661">
    <property type="entry name" value="HisK_dim/P_dom"/>
</dbReference>
<evidence type="ECO:0000256" key="7">
    <source>
        <dbReference type="ARBA" id="ARBA00022692"/>
    </source>
</evidence>
<keyword evidence="23" id="KW-1185">Reference proteome</keyword>
<dbReference type="PROSITE" id="PS50110">
    <property type="entry name" value="RESPONSE_REGULATORY"/>
    <property type="match status" value="2"/>
</dbReference>
<feature type="modified residue" description="4-aspartylphosphate" evidence="17">
    <location>
        <position position="572"/>
    </location>
</feature>
<dbReference type="SMART" id="SM00388">
    <property type="entry name" value="HisKA"/>
    <property type="match status" value="1"/>
</dbReference>
<dbReference type="SUPFAM" id="SSF47384">
    <property type="entry name" value="Homodimeric domain of signal transducing histidine kinase"/>
    <property type="match status" value="1"/>
</dbReference>
<dbReference type="GO" id="GO:0005886">
    <property type="term" value="C:plasma membrane"/>
    <property type="evidence" value="ECO:0007669"/>
    <property type="project" value="UniProtKB-SubCell"/>
</dbReference>
<keyword evidence="12" id="KW-0902">Two-component regulatory system</keyword>
<dbReference type="SUPFAM" id="SSF55874">
    <property type="entry name" value="ATPase domain of HSP90 chaperone/DNA topoisomerase II/histidine kinase"/>
    <property type="match status" value="1"/>
</dbReference>
<dbReference type="InterPro" id="IPR036890">
    <property type="entry name" value="HATPase_C_sf"/>
</dbReference>
<name>A0A6P1NVX6_9BACT</name>
<dbReference type="CDD" id="cd17546">
    <property type="entry name" value="REC_hyHK_CKI1_RcsC-like"/>
    <property type="match status" value="1"/>
</dbReference>
<evidence type="ECO:0000256" key="1">
    <source>
        <dbReference type="ARBA" id="ARBA00000085"/>
    </source>
</evidence>
<dbReference type="CDD" id="cd16922">
    <property type="entry name" value="HATPase_EvgS-ArcB-TorS-like"/>
    <property type="match status" value="1"/>
</dbReference>
<dbReference type="Pfam" id="PF00512">
    <property type="entry name" value="HisKA"/>
    <property type="match status" value="1"/>
</dbReference>
<evidence type="ECO:0000259" key="20">
    <source>
        <dbReference type="PROSITE" id="PS50112"/>
    </source>
</evidence>
<dbReference type="PROSITE" id="PS50109">
    <property type="entry name" value="HIS_KIN"/>
    <property type="match status" value="1"/>
</dbReference>
<keyword evidence="5 17" id="KW-0597">Phosphoprotein</keyword>
<feature type="modified residue" description="Phosphohistidine" evidence="16">
    <location>
        <position position="730"/>
    </location>
</feature>
<evidence type="ECO:0000259" key="18">
    <source>
        <dbReference type="PROSITE" id="PS50109"/>
    </source>
</evidence>
<feature type="domain" description="Histidine kinase" evidence="18">
    <location>
        <begin position="276"/>
        <end position="497"/>
    </location>
</feature>
<organism evidence="22 23">
    <name type="scientific">Nibribacter ruber</name>
    <dbReference type="NCBI Taxonomy" id="2698458"/>
    <lineage>
        <taxon>Bacteria</taxon>
        <taxon>Pseudomonadati</taxon>
        <taxon>Bacteroidota</taxon>
        <taxon>Cytophagia</taxon>
        <taxon>Cytophagales</taxon>
        <taxon>Hymenobacteraceae</taxon>
        <taxon>Nibribacter</taxon>
    </lineage>
</organism>
<dbReference type="GO" id="GO:0005524">
    <property type="term" value="F:ATP binding"/>
    <property type="evidence" value="ECO:0007669"/>
    <property type="project" value="UniProtKB-KW"/>
</dbReference>
<evidence type="ECO:0000256" key="11">
    <source>
        <dbReference type="ARBA" id="ARBA00022989"/>
    </source>
</evidence>
<evidence type="ECO:0000256" key="6">
    <source>
        <dbReference type="ARBA" id="ARBA00022679"/>
    </source>
</evidence>
<keyword evidence="6" id="KW-0808">Transferase</keyword>
<evidence type="ECO:0000256" key="12">
    <source>
        <dbReference type="ARBA" id="ARBA00023012"/>
    </source>
</evidence>
<dbReference type="NCBIfam" id="TIGR00229">
    <property type="entry name" value="sensory_box"/>
    <property type="match status" value="1"/>
</dbReference>
<proteinExistence type="predicted"/>
<dbReference type="FunFam" id="1.10.287.130:FF:000002">
    <property type="entry name" value="Two-component osmosensing histidine kinase"/>
    <property type="match status" value="1"/>
</dbReference>
<keyword evidence="4" id="KW-1003">Cell membrane</keyword>
<protein>
    <recommendedName>
        <fullName evidence="15">Sensory/regulatory protein RpfC</fullName>
        <ecNumber evidence="3">2.7.13.3</ecNumber>
    </recommendedName>
</protein>
<dbReference type="InterPro" id="IPR035965">
    <property type="entry name" value="PAS-like_dom_sf"/>
</dbReference>
<comment type="subcellular location">
    <subcellularLocation>
        <location evidence="2">Cell membrane</location>
        <topology evidence="2">Multi-pass membrane protein</topology>
    </subcellularLocation>
</comment>
<feature type="domain" description="PAS" evidence="20">
    <location>
        <begin position="142"/>
        <end position="190"/>
    </location>
</feature>
<dbReference type="PROSITE" id="PS50894">
    <property type="entry name" value="HPT"/>
    <property type="match status" value="1"/>
</dbReference>
<keyword evidence="10" id="KW-0067">ATP-binding</keyword>
<evidence type="ECO:0000256" key="3">
    <source>
        <dbReference type="ARBA" id="ARBA00012438"/>
    </source>
</evidence>
<dbReference type="Pfam" id="PF01627">
    <property type="entry name" value="Hpt"/>
    <property type="match status" value="1"/>
</dbReference>
<dbReference type="PANTHER" id="PTHR45339:SF1">
    <property type="entry name" value="HYBRID SIGNAL TRANSDUCTION HISTIDINE KINASE J"/>
    <property type="match status" value="1"/>
</dbReference>
<dbReference type="SMART" id="SM00387">
    <property type="entry name" value="HATPase_c"/>
    <property type="match status" value="1"/>
</dbReference>
<dbReference type="Gene3D" id="3.30.565.10">
    <property type="entry name" value="Histidine kinase-like ATPase, C-terminal domain"/>
    <property type="match status" value="1"/>
</dbReference>
<evidence type="ECO:0000256" key="17">
    <source>
        <dbReference type="PROSITE-ProRule" id="PRU00169"/>
    </source>
</evidence>
<dbReference type="Gene3D" id="3.40.50.2300">
    <property type="match status" value="2"/>
</dbReference>
<dbReference type="KEGG" id="nib:GU926_01165"/>
<dbReference type="PANTHER" id="PTHR45339">
    <property type="entry name" value="HYBRID SIGNAL TRANSDUCTION HISTIDINE KINASE J"/>
    <property type="match status" value="1"/>
</dbReference>
<dbReference type="Gene3D" id="1.10.287.130">
    <property type="match status" value="1"/>
</dbReference>
<evidence type="ECO:0000259" key="21">
    <source>
        <dbReference type="PROSITE" id="PS50894"/>
    </source>
</evidence>
<dbReference type="Proteomes" id="UP000464214">
    <property type="component" value="Chromosome"/>
</dbReference>
<dbReference type="Gene3D" id="3.30.450.20">
    <property type="entry name" value="PAS domain"/>
    <property type="match status" value="1"/>
</dbReference>
<dbReference type="FunFam" id="3.30.565.10:FF:000010">
    <property type="entry name" value="Sensor histidine kinase RcsC"/>
    <property type="match status" value="1"/>
</dbReference>
<evidence type="ECO:0000259" key="19">
    <source>
        <dbReference type="PROSITE" id="PS50110"/>
    </source>
</evidence>